<sequence>MTSLISRLALVSLAILGLSCAAAWIESARAKPMTYDLPEETSKLRPGAGVEVAEAHCLTCHSPDYIAMQPGGKGRAFWAAEISKMLKAYGAPISDDDAKTITDYLATTYP</sequence>
<name>B8IWD9_METNO</name>
<geneLocation type="plasmid" evidence="2 3">
    <name>pMNOD01</name>
</geneLocation>
<dbReference type="HOGENOM" id="CLU_155036_0_0_5"/>
<evidence type="ECO:0000256" key="1">
    <source>
        <dbReference type="SAM" id="SignalP"/>
    </source>
</evidence>
<evidence type="ECO:0000313" key="2">
    <source>
        <dbReference type="EMBL" id="ACL62729.1"/>
    </source>
</evidence>
<feature type="chain" id="PRO_5002872222" evidence="1">
    <location>
        <begin position="24"/>
        <end position="110"/>
    </location>
</feature>
<dbReference type="GO" id="GO:0020037">
    <property type="term" value="F:heme binding"/>
    <property type="evidence" value="ECO:0007669"/>
    <property type="project" value="InterPro"/>
</dbReference>
<feature type="signal peptide" evidence="1">
    <location>
        <begin position="1"/>
        <end position="23"/>
    </location>
</feature>
<keyword evidence="1" id="KW-0732">Signal</keyword>
<dbReference type="PROSITE" id="PS51257">
    <property type="entry name" value="PROKAR_LIPOPROTEIN"/>
    <property type="match status" value="1"/>
</dbReference>
<dbReference type="OrthoDB" id="9789237at2"/>
<dbReference type="EMBL" id="CP001350">
    <property type="protein sequence ID" value="ACL62729.1"/>
    <property type="molecule type" value="Genomic_DNA"/>
</dbReference>
<dbReference type="Gene3D" id="1.10.760.10">
    <property type="entry name" value="Cytochrome c-like domain"/>
    <property type="match status" value="1"/>
</dbReference>
<dbReference type="AlphaFoldDB" id="B8IWD9"/>
<reference evidence="3" key="1">
    <citation type="submission" date="2009-01" db="EMBL/GenBank/DDBJ databases">
        <title>Complete sequence of plasmid 1 of Methylobacterium nodulans ORS 2060.</title>
        <authorList>
            <consortium name="US DOE Joint Genome Institute"/>
            <person name="Lucas S."/>
            <person name="Copeland A."/>
            <person name="Lapidus A."/>
            <person name="Glavina del Rio T."/>
            <person name="Dalin E."/>
            <person name="Tice H."/>
            <person name="Bruce D."/>
            <person name="Goodwin L."/>
            <person name="Pitluck S."/>
            <person name="Sims D."/>
            <person name="Brettin T."/>
            <person name="Detter J.C."/>
            <person name="Han C."/>
            <person name="Larimer F."/>
            <person name="Land M."/>
            <person name="Hauser L."/>
            <person name="Kyrpides N."/>
            <person name="Ivanova N."/>
            <person name="Marx C.J."/>
            <person name="Richardson P."/>
        </authorList>
    </citation>
    <scope>NUCLEOTIDE SEQUENCE [LARGE SCALE GENOMIC DNA]</scope>
    <source>
        <strain evidence="3">LMG 21967 / CNCM I-2342 / ORS 2060</strain>
        <plasmid evidence="3">Plasmid pMNOD01</plasmid>
    </source>
</reference>
<evidence type="ECO:0000313" key="3">
    <source>
        <dbReference type="Proteomes" id="UP000008207"/>
    </source>
</evidence>
<dbReference type="RefSeq" id="WP_015934263.1">
    <property type="nucleotide sequence ID" value="NC_011892.1"/>
</dbReference>
<organism evidence="2 3">
    <name type="scientific">Methylobacterium nodulans (strain LMG 21967 / CNCM I-2342 / ORS 2060)</name>
    <dbReference type="NCBI Taxonomy" id="460265"/>
    <lineage>
        <taxon>Bacteria</taxon>
        <taxon>Pseudomonadati</taxon>
        <taxon>Pseudomonadota</taxon>
        <taxon>Alphaproteobacteria</taxon>
        <taxon>Hyphomicrobiales</taxon>
        <taxon>Methylobacteriaceae</taxon>
        <taxon>Methylobacterium</taxon>
    </lineage>
</organism>
<keyword evidence="2" id="KW-0614">Plasmid</keyword>
<proteinExistence type="predicted"/>
<gene>
    <name evidence="2" type="ordered locus">Mnod_8663</name>
</gene>
<dbReference type="KEGG" id="mno:Mnod_8663"/>
<protein>
    <submittedName>
        <fullName evidence="2">Putative sulfite:cytochrome c oxidoreductase subunit B</fullName>
    </submittedName>
</protein>
<dbReference type="GO" id="GO:0009055">
    <property type="term" value="F:electron transfer activity"/>
    <property type="evidence" value="ECO:0007669"/>
    <property type="project" value="InterPro"/>
</dbReference>
<dbReference type="Proteomes" id="UP000008207">
    <property type="component" value="Plasmid pMNOD01"/>
</dbReference>
<dbReference type="InterPro" id="IPR036909">
    <property type="entry name" value="Cyt_c-like_dom_sf"/>
</dbReference>
<accession>B8IWD9</accession>
<dbReference type="SUPFAM" id="SSF46626">
    <property type="entry name" value="Cytochrome c"/>
    <property type="match status" value="1"/>
</dbReference>
<keyword evidence="3" id="KW-1185">Reference proteome</keyword>